<evidence type="ECO:0000313" key="7">
    <source>
        <dbReference type="EMBL" id="OOV07127.1"/>
    </source>
</evidence>
<evidence type="ECO:0000256" key="4">
    <source>
        <dbReference type="ARBA" id="ARBA00023157"/>
    </source>
</evidence>
<feature type="domain" description="Thioredoxin" evidence="6">
    <location>
        <begin position="32"/>
        <end position="174"/>
    </location>
</feature>
<evidence type="ECO:0000256" key="1">
    <source>
        <dbReference type="ARBA" id="ARBA00004196"/>
    </source>
</evidence>
<evidence type="ECO:0000256" key="3">
    <source>
        <dbReference type="ARBA" id="ARBA00022748"/>
    </source>
</evidence>
<organism evidence="7 8">
    <name type="scientific">Rhodoferax fermentans</name>
    <dbReference type="NCBI Taxonomy" id="28066"/>
    <lineage>
        <taxon>Bacteria</taxon>
        <taxon>Pseudomonadati</taxon>
        <taxon>Pseudomonadota</taxon>
        <taxon>Betaproteobacteria</taxon>
        <taxon>Burkholderiales</taxon>
        <taxon>Comamonadaceae</taxon>
        <taxon>Rhodoferax</taxon>
    </lineage>
</organism>
<name>A0A1T1ASS8_RHOFE</name>
<dbReference type="RefSeq" id="WP_078364956.1">
    <property type="nucleotide sequence ID" value="NZ_MTJN01000002.1"/>
</dbReference>
<dbReference type="SUPFAM" id="SSF52833">
    <property type="entry name" value="Thioredoxin-like"/>
    <property type="match status" value="1"/>
</dbReference>
<dbReference type="GO" id="GO:0017004">
    <property type="term" value="P:cytochrome complex assembly"/>
    <property type="evidence" value="ECO:0007669"/>
    <property type="project" value="UniProtKB-KW"/>
</dbReference>
<accession>A0A1T1ASS8</accession>
<proteinExistence type="inferred from homology"/>
<dbReference type="PROSITE" id="PS51352">
    <property type="entry name" value="THIOREDOXIN_2"/>
    <property type="match status" value="1"/>
</dbReference>
<dbReference type="InterPro" id="IPR050553">
    <property type="entry name" value="Thioredoxin_ResA/DsbE_sf"/>
</dbReference>
<dbReference type="InterPro" id="IPR013766">
    <property type="entry name" value="Thioredoxin_domain"/>
</dbReference>
<evidence type="ECO:0000259" key="6">
    <source>
        <dbReference type="PROSITE" id="PS51352"/>
    </source>
</evidence>
<dbReference type="OrthoDB" id="9811352at2"/>
<dbReference type="InterPro" id="IPR013740">
    <property type="entry name" value="Redoxin"/>
</dbReference>
<dbReference type="PANTHER" id="PTHR42852:SF6">
    <property type="entry name" value="THIOL:DISULFIDE INTERCHANGE PROTEIN DSBE"/>
    <property type="match status" value="1"/>
</dbReference>
<dbReference type="AlphaFoldDB" id="A0A1T1ASS8"/>
<comment type="similarity">
    <text evidence="2">Belongs to the thioredoxin family. DsbE subfamily.</text>
</comment>
<evidence type="ECO:0000313" key="8">
    <source>
        <dbReference type="Proteomes" id="UP000190750"/>
    </source>
</evidence>
<dbReference type="InterPro" id="IPR036249">
    <property type="entry name" value="Thioredoxin-like_sf"/>
</dbReference>
<comment type="caution">
    <text evidence="7">The sequence shown here is derived from an EMBL/GenBank/DDBJ whole genome shotgun (WGS) entry which is preliminary data.</text>
</comment>
<evidence type="ECO:0000256" key="2">
    <source>
        <dbReference type="ARBA" id="ARBA00007758"/>
    </source>
</evidence>
<keyword evidence="5" id="KW-0676">Redox-active center</keyword>
<dbReference type="InterPro" id="IPR004799">
    <property type="entry name" value="Periplasmic_diS_OxRdtase_DsbE"/>
</dbReference>
<dbReference type="GO" id="GO:0030288">
    <property type="term" value="C:outer membrane-bounded periplasmic space"/>
    <property type="evidence" value="ECO:0007669"/>
    <property type="project" value="InterPro"/>
</dbReference>
<dbReference type="CDD" id="cd03010">
    <property type="entry name" value="TlpA_like_DsbE"/>
    <property type="match status" value="1"/>
</dbReference>
<gene>
    <name evidence="7" type="ORF">RF819_10645</name>
</gene>
<keyword evidence="8" id="KW-1185">Reference proteome</keyword>
<reference evidence="7 8" key="1">
    <citation type="submission" date="2017-01" db="EMBL/GenBank/DDBJ databases">
        <title>Genome sequencing of Rhodoferax fermentans JCM 7819.</title>
        <authorList>
            <person name="Kim Y.J."/>
            <person name="Farh M.E.-A."/>
            <person name="Yang D.-C."/>
        </authorList>
    </citation>
    <scope>NUCLEOTIDE SEQUENCE [LARGE SCALE GENOMIC DNA]</scope>
    <source>
        <strain evidence="7 8">JCM 7819</strain>
    </source>
</reference>
<keyword evidence="3" id="KW-0201">Cytochrome c-type biogenesis</keyword>
<dbReference type="NCBIfam" id="TIGR00385">
    <property type="entry name" value="dsbE"/>
    <property type="match status" value="1"/>
</dbReference>
<keyword evidence="4" id="KW-1015">Disulfide bond</keyword>
<evidence type="ECO:0000256" key="5">
    <source>
        <dbReference type="ARBA" id="ARBA00023284"/>
    </source>
</evidence>
<protein>
    <submittedName>
        <fullName evidence="7">Thiol:disulfide interchange protein</fullName>
    </submittedName>
</protein>
<dbReference type="STRING" id="28066.RF819_10645"/>
<sequence>MKKAYIPLGIFVVLLAFLGIGLTLDPREIPSPLIGKPAPEFSAPVLDNPALQITKQDMLGKVWLLNTWASWCVACREEHPLLMEYAKTKTIPIVGLDYKDKDQDGQKWLARFGNPYDVVIADRDGRIGINFGVYGVPESFLIDKAGVIRYKQIGPFTPDALQNKLLPLIRELQQ</sequence>
<dbReference type="GO" id="GO:0015036">
    <property type="term" value="F:disulfide oxidoreductase activity"/>
    <property type="evidence" value="ECO:0007669"/>
    <property type="project" value="InterPro"/>
</dbReference>
<dbReference type="Proteomes" id="UP000190750">
    <property type="component" value="Unassembled WGS sequence"/>
</dbReference>
<dbReference type="Gene3D" id="3.40.30.10">
    <property type="entry name" value="Glutaredoxin"/>
    <property type="match status" value="1"/>
</dbReference>
<dbReference type="Pfam" id="PF08534">
    <property type="entry name" value="Redoxin"/>
    <property type="match status" value="1"/>
</dbReference>
<dbReference type="PANTHER" id="PTHR42852">
    <property type="entry name" value="THIOL:DISULFIDE INTERCHANGE PROTEIN DSBE"/>
    <property type="match status" value="1"/>
</dbReference>
<dbReference type="EMBL" id="MTJN01000002">
    <property type="protein sequence ID" value="OOV07127.1"/>
    <property type="molecule type" value="Genomic_DNA"/>
</dbReference>
<comment type="subcellular location">
    <subcellularLocation>
        <location evidence="1">Cell envelope</location>
    </subcellularLocation>
</comment>